<name>A0AAE3CKI6_9PROT</name>
<evidence type="ECO:0000313" key="7">
    <source>
        <dbReference type="EMBL" id="MBU2788856.1"/>
    </source>
</evidence>
<accession>A0AAE3CKI6</accession>
<comment type="subcellular location">
    <subcellularLocation>
        <location evidence="1">Membrane</location>
        <topology evidence="1">Multi-pass membrane protein</topology>
    </subcellularLocation>
</comment>
<sequence length="356" mass="38876">MPQLREKIRFASWGTVVLVLIYLGALYTLSPYAGPLLMGAVLATVGWPWQLRAERSFHLPRWLASFLHALAWMAIIIIPAVLVVESILPQLLQVVARWQSGAPLLGVPRELQQVPYFGKWLAAHLRVLNGAHLSRFFSEHAAVITSSLGQLWFFVLHTFFVALTVFAISLHGRRLSEVLHLTAAQLWGAERGDRFLWAAREATRSVLIGLIGVGVIEGLLIGVAYGVAGLNTWPLWMVVTALLSPIPFGATVVVAAATLWLIFGGHWLAGFVVLGWGFFVITLADLLIRPLLTGSQSQAPFFLVFFSILGGAAAFGLIGLIIGPILILLARGVWLAWERRVLLERGTGAGAAQSKF</sequence>
<keyword evidence="4 6" id="KW-1133">Transmembrane helix</keyword>
<evidence type="ECO:0000313" key="8">
    <source>
        <dbReference type="Proteomes" id="UP001197378"/>
    </source>
</evidence>
<feature type="transmembrane region" description="Helical" evidence="6">
    <location>
        <begin position="206"/>
        <end position="227"/>
    </location>
</feature>
<evidence type="ECO:0000256" key="4">
    <source>
        <dbReference type="ARBA" id="ARBA00022989"/>
    </source>
</evidence>
<dbReference type="PANTHER" id="PTHR21716">
    <property type="entry name" value="TRANSMEMBRANE PROTEIN"/>
    <property type="match status" value="1"/>
</dbReference>
<dbReference type="RefSeq" id="WP_215870930.1">
    <property type="nucleotide sequence ID" value="NZ_JAAXYO010000165.1"/>
</dbReference>
<evidence type="ECO:0000256" key="5">
    <source>
        <dbReference type="ARBA" id="ARBA00023136"/>
    </source>
</evidence>
<feature type="transmembrane region" description="Helical" evidence="6">
    <location>
        <begin position="62"/>
        <end position="84"/>
    </location>
</feature>
<organism evidence="7 8">
    <name type="scientific">Igneacidithiobacillus copahuensis</name>
    <dbReference type="NCBI Taxonomy" id="2724909"/>
    <lineage>
        <taxon>Bacteria</taxon>
        <taxon>Pseudomonadati</taxon>
        <taxon>Pseudomonadota</taxon>
        <taxon>Acidithiobacillia</taxon>
        <taxon>Acidithiobacillales</taxon>
        <taxon>Acidithiobacillaceae</taxon>
        <taxon>Igneacidithiobacillus</taxon>
    </lineage>
</organism>
<protein>
    <submittedName>
        <fullName evidence="7">AI-2E family transporter</fullName>
    </submittedName>
</protein>
<comment type="similarity">
    <text evidence="2">Belongs to the autoinducer-2 exporter (AI-2E) (TC 2.A.86) family.</text>
</comment>
<keyword evidence="3 6" id="KW-0812">Transmembrane</keyword>
<proteinExistence type="inferred from homology"/>
<keyword evidence="8" id="KW-1185">Reference proteome</keyword>
<comment type="caution">
    <text evidence="7">The sequence shown here is derived from an EMBL/GenBank/DDBJ whole genome shotgun (WGS) entry which is preliminary data.</text>
</comment>
<gene>
    <name evidence="7" type="ORF">HFQ13_11710</name>
</gene>
<feature type="transmembrane region" description="Helical" evidence="6">
    <location>
        <begin position="32"/>
        <end position="50"/>
    </location>
</feature>
<feature type="transmembrane region" description="Helical" evidence="6">
    <location>
        <begin position="233"/>
        <end position="261"/>
    </location>
</feature>
<dbReference type="PANTHER" id="PTHR21716:SF4">
    <property type="entry name" value="TRANSMEMBRANE PROTEIN 245"/>
    <property type="match status" value="1"/>
</dbReference>
<feature type="transmembrane region" description="Helical" evidence="6">
    <location>
        <begin position="300"/>
        <end position="330"/>
    </location>
</feature>
<feature type="transmembrane region" description="Helical" evidence="6">
    <location>
        <begin position="151"/>
        <end position="170"/>
    </location>
</feature>
<evidence type="ECO:0000256" key="3">
    <source>
        <dbReference type="ARBA" id="ARBA00022692"/>
    </source>
</evidence>
<feature type="transmembrane region" description="Helical" evidence="6">
    <location>
        <begin position="268"/>
        <end position="288"/>
    </location>
</feature>
<reference evidence="7" key="1">
    <citation type="journal article" date="2021" name="ISME J.">
        <title>Genomic evolution of the class Acidithiobacillia: deep-branching Proteobacteria living in extreme acidic conditions.</title>
        <authorList>
            <person name="Moya-Beltran A."/>
            <person name="Beard S."/>
            <person name="Rojas-Villalobos C."/>
            <person name="Issotta F."/>
            <person name="Gallardo Y."/>
            <person name="Ulloa R."/>
            <person name="Giaveno A."/>
            <person name="Degli Esposti M."/>
            <person name="Johnson D.B."/>
            <person name="Quatrini R."/>
        </authorList>
    </citation>
    <scope>NUCLEOTIDE SEQUENCE</scope>
    <source>
        <strain evidence="7">VAN18-1</strain>
    </source>
</reference>
<dbReference type="Pfam" id="PF01594">
    <property type="entry name" value="AI-2E_transport"/>
    <property type="match status" value="1"/>
</dbReference>
<evidence type="ECO:0000256" key="1">
    <source>
        <dbReference type="ARBA" id="ARBA00004141"/>
    </source>
</evidence>
<dbReference type="InterPro" id="IPR002549">
    <property type="entry name" value="AI-2E-like"/>
</dbReference>
<dbReference type="AlphaFoldDB" id="A0AAE3CKI6"/>
<keyword evidence="5 6" id="KW-0472">Membrane</keyword>
<dbReference type="EMBL" id="JAAXYO010000165">
    <property type="protein sequence ID" value="MBU2788856.1"/>
    <property type="molecule type" value="Genomic_DNA"/>
</dbReference>
<evidence type="ECO:0000256" key="6">
    <source>
        <dbReference type="SAM" id="Phobius"/>
    </source>
</evidence>
<dbReference type="GO" id="GO:0016020">
    <property type="term" value="C:membrane"/>
    <property type="evidence" value="ECO:0007669"/>
    <property type="project" value="UniProtKB-SubCell"/>
</dbReference>
<evidence type="ECO:0000256" key="2">
    <source>
        <dbReference type="ARBA" id="ARBA00009773"/>
    </source>
</evidence>
<dbReference type="Proteomes" id="UP001197378">
    <property type="component" value="Unassembled WGS sequence"/>
</dbReference>
<feature type="transmembrane region" description="Helical" evidence="6">
    <location>
        <begin position="7"/>
        <end position="26"/>
    </location>
</feature>